<keyword evidence="9" id="KW-1185">Reference proteome</keyword>
<evidence type="ECO:0000259" key="7">
    <source>
        <dbReference type="Pfam" id="PF01284"/>
    </source>
</evidence>
<dbReference type="GO" id="GO:0016020">
    <property type="term" value="C:membrane"/>
    <property type="evidence" value="ECO:0007669"/>
    <property type="project" value="UniProtKB-SubCell"/>
</dbReference>
<dbReference type="STRING" id="90262.A0A1X2I996"/>
<feature type="compositionally biased region" description="Acidic residues" evidence="5">
    <location>
        <begin position="201"/>
        <end position="213"/>
    </location>
</feature>
<gene>
    <name evidence="8" type="ORF">BCR42DRAFT_420889</name>
</gene>
<dbReference type="PANTHER" id="PTHR37451:SF1">
    <property type="entry name" value="MARVEL DOMAIN-CONTAINING PROTEIN"/>
    <property type="match status" value="1"/>
</dbReference>
<evidence type="ECO:0000256" key="4">
    <source>
        <dbReference type="ARBA" id="ARBA00023136"/>
    </source>
</evidence>
<protein>
    <recommendedName>
        <fullName evidence="7">MARVEL domain-containing protein</fullName>
    </recommendedName>
</protein>
<evidence type="ECO:0000313" key="9">
    <source>
        <dbReference type="Proteomes" id="UP000193560"/>
    </source>
</evidence>
<organism evidence="8 9">
    <name type="scientific">Absidia repens</name>
    <dbReference type="NCBI Taxonomy" id="90262"/>
    <lineage>
        <taxon>Eukaryota</taxon>
        <taxon>Fungi</taxon>
        <taxon>Fungi incertae sedis</taxon>
        <taxon>Mucoromycota</taxon>
        <taxon>Mucoromycotina</taxon>
        <taxon>Mucoromycetes</taxon>
        <taxon>Mucorales</taxon>
        <taxon>Cunninghamellaceae</taxon>
        <taxon>Absidia</taxon>
    </lineage>
</organism>
<feature type="transmembrane region" description="Helical" evidence="6">
    <location>
        <begin position="27"/>
        <end position="51"/>
    </location>
</feature>
<feature type="compositionally biased region" description="Basic and acidic residues" evidence="5">
    <location>
        <begin position="214"/>
        <end position="229"/>
    </location>
</feature>
<evidence type="ECO:0000256" key="6">
    <source>
        <dbReference type="SAM" id="Phobius"/>
    </source>
</evidence>
<reference evidence="8 9" key="1">
    <citation type="submission" date="2016-07" db="EMBL/GenBank/DDBJ databases">
        <title>Pervasive Adenine N6-methylation of Active Genes in Fungi.</title>
        <authorList>
            <consortium name="DOE Joint Genome Institute"/>
            <person name="Mondo S.J."/>
            <person name="Dannebaum R.O."/>
            <person name="Kuo R.C."/>
            <person name="Labutti K."/>
            <person name="Haridas S."/>
            <person name="Kuo A."/>
            <person name="Salamov A."/>
            <person name="Ahrendt S.R."/>
            <person name="Lipzen A."/>
            <person name="Sullivan W."/>
            <person name="Andreopoulos W.B."/>
            <person name="Clum A."/>
            <person name="Lindquist E."/>
            <person name="Daum C."/>
            <person name="Ramamoorthy G.K."/>
            <person name="Gryganskyi A."/>
            <person name="Culley D."/>
            <person name="Magnuson J.K."/>
            <person name="James T.Y."/>
            <person name="O'Malley M.A."/>
            <person name="Stajich J.E."/>
            <person name="Spatafora J.W."/>
            <person name="Visel A."/>
            <person name="Grigoriev I.V."/>
        </authorList>
    </citation>
    <scope>NUCLEOTIDE SEQUENCE [LARGE SCALE GENOMIC DNA]</scope>
    <source>
        <strain evidence="8 9">NRRL 1336</strain>
    </source>
</reference>
<dbReference type="OrthoDB" id="2259253at2759"/>
<evidence type="ECO:0000256" key="1">
    <source>
        <dbReference type="ARBA" id="ARBA00004141"/>
    </source>
</evidence>
<dbReference type="InterPro" id="IPR008253">
    <property type="entry name" value="Marvel"/>
</dbReference>
<dbReference type="Proteomes" id="UP000193560">
    <property type="component" value="Unassembled WGS sequence"/>
</dbReference>
<proteinExistence type="predicted"/>
<evidence type="ECO:0000256" key="3">
    <source>
        <dbReference type="ARBA" id="ARBA00022989"/>
    </source>
</evidence>
<feature type="transmembrane region" description="Helical" evidence="6">
    <location>
        <begin position="63"/>
        <end position="85"/>
    </location>
</feature>
<dbReference type="Pfam" id="PF01284">
    <property type="entry name" value="MARVEL"/>
    <property type="match status" value="1"/>
</dbReference>
<evidence type="ECO:0000256" key="2">
    <source>
        <dbReference type="ARBA" id="ARBA00022692"/>
    </source>
</evidence>
<feature type="transmembrane region" description="Helical" evidence="6">
    <location>
        <begin position="105"/>
        <end position="127"/>
    </location>
</feature>
<keyword evidence="3 6" id="KW-1133">Transmembrane helix</keyword>
<keyword evidence="2 6" id="KW-0812">Transmembrane</keyword>
<feature type="region of interest" description="Disordered" evidence="5">
    <location>
        <begin position="279"/>
        <end position="307"/>
    </location>
</feature>
<dbReference type="PANTHER" id="PTHR37451">
    <property type="entry name" value="MARVEL DOMAIN"/>
    <property type="match status" value="1"/>
</dbReference>
<comment type="subcellular location">
    <subcellularLocation>
        <location evidence="1">Membrane</location>
        <topology evidence="1">Multi-pass membrane protein</topology>
    </subcellularLocation>
</comment>
<sequence>MNAFTTVEENTSQPTLKKYTLPRLRSWLHIAQVVFTILSVSLIAPVIAIQLKFQGGSAPGPNYVLFVAIFTFVIPICLVVFPWMYESKNKMKRCGKFFLKPRTNLIFTGFYSLLWLTAGIAVTTYAINPDSCNLDSNIKDAGYDSAWPAQCNCARVATVLVWITCLLWMTTLVMALVVFWKQKQLVQRNLQNIGKTKQEAAEVDTELMGDDDTNEKTDVTDIDNNHHDMYPPQQQLHHHHQEQPSFSHHHSAAPVPPMSNYNSNPGIVAEVTEPSFYANQPYPSASMTSTQYQQPSSITPHPPQQQQEYYGDVAVSQQHQPLLPLAVMPEPQHYKQQHGIV</sequence>
<accession>A0A1X2I996</accession>
<dbReference type="AlphaFoldDB" id="A0A1X2I996"/>
<keyword evidence="4 6" id="KW-0472">Membrane</keyword>
<feature type="domain" description="MARVEL" evidence="7">
    <location>
        <begin position="28"/>
        <end position="173"/>
    </location>
</feature>
<dbReference type="EMBL" id="MCGE01000020">
    <property type="protein sequence ID" value="ORZ11925.1"/>
    <property type="molecule type" value="Genomic_DNA"/>
</dbReference>
<name>A0A1X2I996_9FUNG</name>
<evidence type="ECO:0000313" key="8">
    <source>
        <dbReference type="EMBL" id="ORZ11925.1"/>
    </source>
</evidence>
<feature type="region of interest" description="Disordered" evidence="5">
    <location>
        <begin position="196"/>
        <end position="266"/>
    </location>
</feature>
<comment type="caution">
    <text evidence="8">The sequence shown here is derived from an EMBL/GenBank/DDBJ whole genome shotgun (WGS) entry which is preliminary data.</text>
</comment>
<evidence type="ECO:0000256" key="5">
    <source>
        <dbReference type="SAM" id="MobiDB-lite"/>
    </source>
</evidence>
<feature type="transmembrane region" description="Helical" evidence="6">
    <location>
        <begin position="159"/>
        <end position="180"/>
    </location>
</feature>